<dbReference type="Proteomes" id="UP000007814">
    <property type="component" value="Unassembled WGS sequence"/>
</dbReference>
<evidence type="ECO:0000313" key="1">
    <source>
        <dbReference type="EMBL" id="EJN85018.1"/>
    </source>
</evidence>
<name>J3ABA9_ACTNH</name>
<comment type="caution">
    <text evidence="1">The sequence shown here is derived from an EMBL/GenBank/DDBJ whole genome shotgun (WGS) entry which is preliminary data.</text>
</comment>
<sequence length="74" mass="8464">MTISRSTYDDAEALGKSMTLLRKNCRWGVVPAELHIWRRVDRPHIGVIFISTDLSLVSRAVDREDVKLRATNIL</sequence>
<dbReference type="AlphaFoldDB" id="J3ABA9"/>
<gene>
    <name evidence="1" type="ORF">HMPREF1129_0595</name>
</gene>
<accession>J3ABA9</accession>
<protein>
    <submittedName>
        <fullName evidence="1">Uncharacterized protein</fullName>
    </submittedName>
</protein>
<reference evidence="1 2" key="1">
    <citation type="submission" date="2012-07" db="EMBL/GenBank/DDBJ databases">
        <authorList>
            <person name="Durkin A.S."/>
            <person name="McCorrison J."/>
            <person name="Torralba M."/>
            <person name="Gillis M."/>
            <person name="Methe B."/>
            <person name="Sutton G."/>
            <person name="Nelson K.E."/>
        </authorList>
    </citation>
    <scope>NUCLEOTIDE SEQUENCE [LARGE SCALE GENOMIC DNA]</scope>
    <source>
        <strain evidence="2">ATCC 12104 / DSM 43013 / CCUG 2238 / JCM 8349 / NCTC 10301 / Howell 279</strain>
    </source>
</reference>
<organism evidence="1 2">
    <name type="scientific">Actinomyces naeslundii (strain ATCC 12104 / DSM 43013 / CCUG 2238 / JCM 8349 / NCTC 10301 / Howell 279)</name>
    <dbReference type="NCBI Taxonomy" id="1115803"/>
    <lineage>
        <taxon>Bacteria</taxon>
        <taxon>Bacillati</taxon>
        <taxon>Actinomycetota</taxon>
        <taxon>Actinomycetes</taxon>
        <taxon>Actinomycetales</taxon>
        <taxon>Actinomycetaceae</taxon>
        <taxon>Actinomyces</taxon>
    </lineage>
</organism>
<evidence type="ECO:0000313" key="2">
    <source>
        <dbReference type="Proteomes" id="UP000007814"/>
    </source>
</evidence>
<dbReference type="EMBL" id="ALJK01000103">
    <property type="protein sequence ID" value="EJN85018.1"/>
    <property type="molecule type" value="Genomic_DNA"/>
</dbReference>
<proteinExistence type="predicted"/>